<reference evidence="2" key="2">
    <citation type="submission" date="2021-12" db="EMBL/GenBank/DDBJ databases">
        <title>Resequencing data analysis of finger millet.</title>
        <authorList>
            <person name="Hatakeyama M."/>
            <person name="Aluri S."/>
            <person name="Balachadran M.T."/>
            <person name="Sivarajan S.R."/>
            <person name="Poveda L."/>
            <person name="Shimizu-Inatsugi R."/>
            <person name="Schlapbach R."/>
            <person name="Sreeman S.M."/>
            <person name="Shimizu K.K."/>
        </authorList>
    </citation>
    <scope>NUCLEOTIDE SEQUENCE</scope>
</reference>
<evidence type="ECO:0000313" key="2">
    <source>
        <dbReference type="EMBL" id="GJM94505.1"/>
    </source>
</evidence>
<protein>
    <submittedName>
        <fullName evidence="2">Uncharacterized protein</fullName>
    </submittedName>
</protein>
<keyword evidence="1" id="KW-1133">Transmembrane helix</keyword>
<evidence type="ECO:0000313" key="3">
    <source>
        <dbReference type="Proteomes" id="UP001054889"/>
    </source>
</evidence>
<gene>
    <name evidence="2" type="primary">ga11153</name>
    <name evidence="2" type="ORF">PR202_ga11153</name>
</gene>
<dbReference type="EMBL" id="BQKI01000005">
    <property type="protein sequence ID" value="GJM94505.1"/>
    <property type="molecule type" value="Genomic_DNA"/>
</dbReference>
<comment type="caution">
    <text evidence="2">The sequence shown here is derived from an EMBL/GenBank/DDBJ whole genome shotgun (WGS) entry which is preliminary data.</text>
</comment>
<keyword evidence="3" id="KW-1185">Reference proteome</keyword>
<dbReference type="Proteomes" id="UP001054889">
    <property type="component" value="Unassembled WGS sequence"/>
</dbReference>
<evidence type="ECO:0000256" key="1">
    <source>
        <dbReference type="SAM" id="Phobius"/>
    </source>
</evidence>
<reference evidence="2" key="1">
    <citation type="journal article" date="2018" name="DNA Res.">
        <title>Multiple hybrid de novo genome assembly of finger millet, an orphan allotetraploid crop.</title>
        <authorList>
            <person name="Hatakeyama M."/>
            <person name="Aluri S."/>
            <person name="Balachadran M.T."/>
            <person name="Sivarajan S.R."/>
            <person name="Patrignani A."/>
            <person name="Gruter S."/>
            <person name="Poveda L."/>
            <person name="Shimizu-Inatsugi R."/>
            <person name="Baeten J."/>
            <person name="Francoijs K.J."/>
            <person name="Nataraja K.N."/>
            <person name="Reddy Y.A.N."/>
            <person name="Phadnis S."/>
            <person name="Ravikumar R.L."/>
            <person name="Schlapbach R."/>
            <person name="Sreeman S.M."/>
            <person name="Shimizu K.K."/>
        </authorList>
    </citation>
    <scope>NUCLEOTIDE SEQUENCE</scope>
</reference>
<organism evidence="2 3">
    <name type="scientific">Eleusine coracana subsp. coracana</name>
    <dbReference type="NCBI Taxonomy" id="191504"/>
    <lineage>
        <taxon>Eukaryota</taxon>
        <taxon>Viridiplantae</taxon>
        <taxon>Streptophyta</taxon>
        <taxon>Embryophyta</taxon>
        <taxon>Tracheophyta</taxon>
        <taxon>Spermatophyta</taxon>
        <taxon>Magnoliopsida</taxon>
        <taxon>Liliopsida</taxon>
        <taxon>Poales</taxon>
        <taxon>Poaceae</taxon>
        <taxon>PACMAD clade</taxon>
        <taxon>Chloridoideae</taxon>
        <taxon>Cynodonteae</taxon>
        <taxon>Eleusininae</taxon>
        <taxon>Eleusine</taxon>
    </lineage>
</organism>
<proteinExistence type="predicted"/>
<keyword evidence="1" id="KW-0812">Transmembrane</keyword>
<dbReference type="AlphaFoldDB" id="A0AAV5C8U2"/>
<keyword evidence="1" id="KW-0472">Membrane</keyword>
<sequence>MRGLPELWNKWEIQLMVLLSFILQVFLLLIGSIRRRKISGFVRVSIWLSYSRGRLSCSVCPWPPFSLRGEIKIPIIWGHAALPLDTFSPCSSWRPGFHHCLFYRGQQLMA</sequence>
<accession>A0AAV5C8U2</accession>
<feature type="transmembrane region" description="Helical" evidence="1">
    <location>
        <begin position="13"/>
        <end position="33"/>
    </location>
</feature>
<name>A0AAV5C8U2_ELECO</name>